<evidence type="ECO:0000259" key="2">
    <source>
        <dbReference type="Pfam" id="PF15602"/>
    </source>
</evidence>
<gene>
    <name evidence="3" type="ORF">HMPREF0201_01398</name>
</gene>
<dbReference type="Proteomes" id="UP000014585">
    <property type="component" value="Unassembled WGS sequence"/>
</dbReference>
<feature type="domain" description="Immunity protein 71" evidence="2">
    <location>
        <begin position="12"/>
        <end position="105"/>
    </location>
</feature>
<evidence type="ECO:0008006" key="5">
    <source>
        <dbReference type="Google" id="ProtNLM"/>
    </source>
</evidence>
<evidence type="ECO:0000313" key="3">
    <source>
        <dbReference type="EMBL" id="EPF17989.1"/>
    </source>
</evidence>
<evidence type="ECO:0000259" key="1">
    <source>
        <dbReference type="Pfam" id="PF15584"/>
    </source>
</evidence>
<accession>S3JY67</accession>
<dbReference type="RefSeq" id="WP_016535711.1">
    <property type="nucleotide sequence ID" value="NZ_KE161030.1"/>
</dbReference>
<protein>
    <recommendedName>
        <fullName evidence="5">Immunity protein 72 domain-containing protein</fullName>
    </recommendedName>
</protein>
<dbReference type="HOGENOM" id="CLU_061978_0_0_6"/>
<comment type="caution">
    <text evidence="3">The sequence shown here is derived from an EMBL/GenBank/DDBJ whole genome shotgun (WGS) entry which is preliminary data.</text>
</comment>
<dbReference type="Pfam" id="PF15584">
    <property type="entry name" value="Imm72"/>
    <property type="match status" value="1"/>
</dbReference>
<name>S3JY67_9ENTR</name>
<dbReference type="AlphaFoldDB" id="S3JY67"/>
<sequence>MMTLEKKYPMSDEQVRRKLFWLLQRLSSYTLWQRKRDAWAYFTQQYEQALKTWPEEITKGFHPKSIIRAYDALRLYDEGLPELAVGNRQVWQMNTGEFDQLFRPVSLIRTYFYWPCHSERGGQREPYPPEIENINQWRVAAEYRGDNLLYPPANNVCNIFDAEYLLNPNNYIYNLTQLAFPVFPKNLPSVPERSDIIIKTDDPVPCDGIWEPVKIEYHHKLLVIKNGISGFKNLGAYNYFIRGMNAPRQVYYDVLIESDTEMLVTDDPIRYRDVHWRLVWEDTRYCDGIIPDESEYFLDDAPGKRITCQTGEQCPHSGKWSTLAGGHQQFIDIKTGVLMPEATKYQSDMYVPEIKFPATWSLLHREDGGSVYIKSEDN</sequence>
<proteinExistence type="predicted"/>
<dbReference type="EMBL" id="ATDT01000009">
    <property type="protein sequence ID" value="EPF17989.1"/>
    <property type="molecule type" value="Genomic_DNA"/>
</dbReference>
<dbReference type="STRING" id="566551.HMPREF0201_01398"/>
<dbReference type="InterPro" id="IPR028950">
    <property type="entry name" value="Imm71"/>
</dbReference>
<feature type="domain" description="Immunity protein 72" evidence="1">
    <location>
        <begin position="190"/>
        <end position="298"/>
    </location>
</feature>
<organism evidence="3 4">
    <name type="scientific">Cedecea davisae DSM 4568</name>
    <dbReference type="NCBI Taxonomy" id="566551"/>
    <lineage>
        <taxon>Bacteria</taxon>
        <taxon>Pseudomonadati</taxon>
        <taxon>Pseudomonadota</taxon>
        <taxon>Gammaproteobacteria</taxon>
        <taxon>Enterobacterales</taxon>
        <taxon>Enterobacteriaceae</taxon>
        <taxon>Cedecea</taxon>
    </lineage>
</organism>
<reference evidence="3 4" key="1">
    <citation type="submission" date="2013-04" db="EMBL/GenBank/DDBJ databases">
        <authorList>
            <person name="Weinstock G."/>
            <person name="Sodergren E."/>
            <person name="Lobos E.A."/>
            <person name="Fulton L."/>
            <person name="Fulton R."/>
            <person name="Courtney L."/>
            <person name="Fronick C."/>
            <person name="O'Laughlin M."/>
            <person name="Godfrey J."/>
            <person name="Wilson R.M."/>
            <person name="Miner T."/>
            <person name="Farmer C."/>
            <person name="Delehaunty K."/>
            <person name="Cordes M."/>
            <person name="Minx P."/>
            <person name="Tomlinson C."/>
            <person name="Chen J."/>
            <person name="Wollam A."/>
            <person name="Pepin K.H."/>
            <person name="Palsikar V.B."/>
            <person name="Zhang X."/>
            <person name="Suruliraj S."/>
            <person name="Perna N.T."/>
            <person name="Plunkett G."/>
            <person name="Warren W."/>
            <person name="Mitreva M."/>
            <person name="Mardis E.R."/>
            <person name="Wilson R.K."/>
        </authorList>
    </citation>
    <scope>NUCLEOTIDE SEQUENCE [LARGE SCALE GENOMIC DNA]</scope>
    <source>
        <strain evidence="3 4">DSM 4568</strain>
    </source>
</reference>
<evidence type="ECO:0000313" key="4">
    <source>
        <dbReference type="Proteomes" id="UP000014585"/>
    </source>
</evidence>
<dbReference type="PATRIC" id="fig|566551.4.peg.1287"/>
<dbReference type="InterPro" id="IPR028966">
    <property type="entry name" value="Imm72"/>
</dbReference>
<dbReference type="OrthoDB" id="8986326at2"/>
<dbReference type="Pfam" id="PF15602">
    <property type="entry name" value="Imm71"/>
    <property type="match status" value="1"/>
</dbReference>